<organism evidence="7 8">
    <name type="scientific">Phytohabitans aurantiacus</name>
    <dbReference type="NCBI Taxonomy" id="3016789"/>
    <lineage>
        <taxon>Bacteria</taxon>
        <taxon>Bacillati</taxon>
        <taxon>Actinomycetota</taxon>
        <taxon>Actinomycetes</taxon>
        <taxon>Micromonosporales</taxon>
        <taxon>Micromonosporaceae</taxon>
    </lineage>
</organism>
<dbReference type="InterPro" id="IPR000209">
    <property type="entry name" value="Peptidase_S8/S53_dom"/>
</dbReference>
<reference evidence="7" key="1">
    <citation type="submission" date="2022-12" db="EMBL/GenBank/DDBJ databases">
        <title>New Phytohabitans aurantiacus sp. RD004123 nov., an actinomycete isolated from soil.</title>
        <authorList>
            <person name="Triningsih D.W."/>
            <person name="Harunari E."/>
            <person name="Igarashi Y."/>
        </authorList>
    </citation>
    <scope>NUCLEOTIDE SEQUENCE</scope>
    <source>
        <strain evidence="7">RD004123</strain>
    </source>
</reference>
<accession>A0ABQ5R720</accession>
<feature type="domain" description="Peptidase S8/S53" evidence="6">
    <location>
        <begin position="161"/>
        <end position="382"/>
    </location>
</feature>
<evidence type="ECO:0000256" key="3">
    <source>
        <dbReference type="ARBA" id="ARBA00022801"/>
    </source>
</evidence>
<evidence type="ECO:0000256" key="2">
    <source>
        <dbReference type="ARBA" id="ARBA00022670"/>
    </source>
</evidence>
<evidence type="ECO:0000256" key="5">
    <source>
        <dbReference type="PROSITE-ProRule" id="PRU01240"/>
    </source>
</evidence>
<dbReference type="Pfam" id="PF00082">
    <property type="entry name" value="Peptidase_S8"/>
    <property type="match status" value="1"/>
</dbReference>
<feature type="active site" description="Charge relay system" evidence="5">
    <location>
        <position position="169"/>
    </location>
</feature>
<evidence type="ECO:0000313" key="7">
    <source>
        <dbReference type="EMBL" id="GLI02203.1"/>
    </source>
</evidence>
<feature type="active site" description="Charge relay system" evidence="5">
    <location>
        <position position="364"/>
    </location>
</feature>
<dbReference type="PROSITE" id="PS51892">
    <property type="entry name" value="SUBTILASE"/>
    <property type="match status" value="1"/>
</dbReference>
<evidence type="ECO:0000313" key="8">
    <source>
        <dbReference type="Proteomes" id="UP001144280"/>
    </source>
</evidence>
<dbReference type="SUPFAM" id="SSF52743">
    <property type="entry name" value="Subtilisin-like"/>
    <property type="match status" value="1"/>
</dbReference>
<comment type="similarity">
    <text evidence="1 5">Belongs to the peptidase S8 family.</text>
</comment>
<dbReference type="Proteomes" id="UP001144280">
    <property type="component" value="Unassembled WGS sequence"/>
</dbReference>
<name>A0ABQ5R720_9ACTN</name>
<dbReference type="Gene3D" id="3.40.50.200">
    <property type="entry name" value="Peptidase S8/S53 domain"/>
    <property type="match status" value="1"/>
</dbReference>
<keyword evidence="8" id="KW-1185">Reference proteome</keyword>
<sequence>MGENASQRINYELFRTNEIVVAIPHLATVTTALRDLSVNHEEPSADDDLGLALVRLPTLGADIARLPGLVELADAAQRAYALSLPKGSPVRSIGDLDVLMYKMRTDSAGLRCGWVPTMGKNRFLECIEPFGEINGGGKRRPTVKAPPESLVRALGSARAASGVRVGLVDTKIRYHNDLPASIRTEPAAHPAEVRKAEGTEVWEAHGTFGAGLILSKAPHAELVTDGAIDDTGQANAWDVAVRLMRFLTPKDRVDILNMSWGAVTDDGAESLLLSTALERLSHAGIVLVAAAGNLGNSTVVPPRSAVYPAAHPDVIGVGAVDRNGEPAEFTPDAAVLPWVRTCELGVDVVSTYYEDLWAQWSGTSFAAAIFTGKLAALTEKLGDAHAARDELLGE</sequence>
<feature type="active site" description="Charge relay system" evidence="5">
    <location>
        <position position="205"/>
    </location>
</feature>
<gene>
    <name evidence="7" type="ORF">Pa4123_74810</name>
</gene>
<keyword evidence="2 5" id="KW-0645">Protease</keyword>
<evidence type="ECO:0000259" key="6">
    <source>
        <dbReference type="Pfam" id="PF00082"/>
    </source>
</evidence>
<dbReference type="CDD" id="cd00306">
    <property type="entry name" value="Peptidases_S8_S53"/>
    <property type="match status" value="1"/>
</dbReference>
<dbReference type="InterPro" id="IPR050131">
    <property type="entry name" value="Peptidase_S8_subtilisin-like"/>
</dbReference>
<dbReference type="EMBL" id="BSDI01000056">
    <property type="protein sequence ID" value="GLI02203.1"/>
    <property type="molecule type" value="Genomic_DNA"/>
</dbReference>
<evidence type="ECO:0000256" key="4">
    <source>
        <dbReference type="ARBA" id="ARBA00022825"/>
    </source>
</evidence>
<keyword evidence="3 5" id="KW-0378">Hydrolase</keyword>
<proteinExistence type="inferred from homology"/>
<keyword evidence="4 5" id="KW-0720">Serine protease</keyword>
<dbReference type="PANTHER" id="PTHR43806">
    <property type="entry name" value="PEPTIDASE S8"/>
    <property type="match status" value="1"/>
</dbReference>
<evidence type="ECO:0000256" key="1">
    <source>
        <dbReference type="ARBA" id="ARBA00011073"/>
    </source>
</evidence>
<protein>
    <recommendedName>
        <fullName evidence="6">Peptidase S8/S53 domain-containing protein</fullName>
    </recommendedName>
</protein>
<dbReference type="InterPro" id="IPR036852">
    <property type="entry name" value="Peptidase_S8/S53_dom_sf"/>
</dbReference>
<comment type="caution">
    <text evidence="7">The sequence shown here is derived from an EMBL/GenBank/DDBJ whole genome shotgun (WGS) entry which is preliminary data.</text>
</comment>
<dbReference type="PANTHER" id="PTHR43806:SF11">
    <property type="entry name" value="CEREVISIN-RELATED"/>
    <property type="match status" value="1"/>
</dbReference>